<feature type="region of interest" description="Disordered" evidence="3">
    <location>
        <begin position="318"/>
        <end position="350"/>
    </location>
</feature>
<keyword evidence="2" id="KW-0175">Coiled coil</keyword>
<organism evidence="5 6">
    <name type="scientific">Zingiber officinale</name>
    <name type="common">Ginger</name>
    <name type="synonym">Amomum zingiber</name>
    <dbReference type="NCBI Taxonomy" id="94328"/>
    <lineage>
        <taxon>Eukaryota</taxon>
        <taxon>Viridiplantae</taxon>
        <taxon>Streptophyta</taxon>
        <taxon>Embryophyta</taxon>
        <taxon>Tracheophyta</taxon>
        <taxon>Spermatophyta</taxon>
        <taxon>Magnoliopsida</taxon>
        <taxon>Liliopsida</taxon>
        <taxon>Zingiberales</taxon>
        <taxon>Zingiberaceae</taxon>
        <taxon>Zingiber</taxon>
    </lineage>
</organism>
<feature type="domain" description="Remorin C-terminal" evidence="4">
    <location>
        <begin position="405"/>
        <end position="504"/>
    </location>
</feature>
<evidence type="ECO:0000259" key="4">
    <source>
        <dbReference type="Pfam" id="PF03763"/>
    </source>
</evidence>
<dbReference type="EMBL" id="JACMSC010000002">
    <property type="protein sequence ID" value="KAG6534428.1"/>
    <property type="molecule type" value="Genomic_DNA"/>
</dbReference>
<protein>
    <recommendedName>
        <fullName evidence="4">Remorin C-terminal domain-containing protein</fullName>
    </recommendedName>
</protein>
<comment type="caution">
    <text evidence="5">The sequence shown here is derived from an EMBL/GenBank/DDBJ whole genome shotgun (WGS) entry which is preliminary data.</text>
</comment>
<dbReference type="Proteomes" id="UP000734854">
    <property type="component" value="Unassembled WGS sequence"/>
</dbReference>
<dbReference type="PANTHER" id="PTHR31471:SF3">
    <property type="entry name" value="OS11G0616300 PROTEIN"/>
    <property type="match status" value="1"/>
</dbReference>
<sequence>MPSSRGAQLLWRSKRSHLAFGFLSAVLFLFSSAKPDRLLGSKEREGSASFGFRNDSFEERKWRGKKPHKLRAFDGSQCPCKDASFLCFLSHWEWESKCLQIERQNPFEDEGSDFLKAFSMTTTKVVNENTNLFDASVKRSREGMNHMAQRRMEAPSTPGRPFVSFSLGHITRKNVPSKWDDAEKWLIGSPCHESPAHVKKPTEMSRIYKENDGVLQKDDAFAENQVRLMEYKVPSLTNTGLDGPCMSAGTNVAFSGASTHVLLKDKFTDNVESTYSNFRFLDPSKEGFLFRSSYLESLKNCTAGVVAEVQVLRRDIGTERTPTGSSSTTRCHTPIKITSPARHNTPADRSGPLVPYNAGIDISELKDCYLAKLDTLVSNWSSREEEEEEVSKSLRHLEISGEKKATTSWEDEERAKLCIRYQREQAKIQAWVNLQNAKAEAQSRKLEVKIQKMRSNLEEKLMKRMAIVHRRAEERRASAQLQHSQQWQRVSEQAYDMKRKQSTPLSGEEACRCFPCNHHHHHHP</sequence>
<reference evidence="5 6" key="1">
    <citation type="submission" date="2020-08" db="EMBL/GenBank/DDBJ databases">
        <title>Plant Genome Project.</title>
        <authorList>
            <person name="Zhang R.-G."/>
        </authorList>
    </citation>
    <scope>NUCLEOTIDE SEQUENCE [LARGE SCALE GENOMIC DNA]</scope>
    <source>
        <tissue evidence="5">Rhizome</tissue>
    </source>
</reference>
<accession>A0A8J5HVZ9</accession>
<gene>
    <name evidence="5" type="ORF">ZIOFF_008314</name>
</gene>
<evidence type="ECO:0000313" key="6">
    <source>
        <dbReference type="Proteomes" id="UP000734854"/>
    </source>
</evidence>
<name>A0A8J5HVZ9_ZINOF</name>
<feature type="coiled-coil region" evidence="2">
    <location>
        <begin position="436"/>
        <end position="463"/>
    </location>
</feature>
<keyword evidence="6" id="KW-1185">Reference proteome</keyword>
<dbReference type="Pfam" id="PF03763">
    <property type="entry name" value="Remorin_C"/>
    <property type="match status" value="1"/>
</dbReference>
<evidence type="ECO:0000313" key="5">
    <source>
        <dbReference type="EMBL" id="KAG6534428.1"/>
    </source>
</evidence>
<evidence type="ECO:0000256" key="1">
    <source>
        <dbReference type="ARBA" id="ARBA00005711"/>
    </source>
</evidence>
<evidence type="ECO:0000256" key="3">
    <source>
        <dbReference type="SAM" id="MobiDB-lite"/>
    </source>
</evidence>
<proteinExistence type="inferred from homology"/>
<feature type="compositionally biased region" description="Polar residues" evidence="3">
    <location>
        <begin position="320"/>
        <end position="331"/>
    </location>
</feature>
<dbReference type="PANTHER" id="PTHR31471">
    <property type="entry name" value="OS02G0116800 PROTEIN"/>
    <property type="match status" value="1"/>
</dbReference>
<dbReference type="AlphaFoldDB" id="A0A8J5HVZ9"/>
<dbReference type="InterPro" id="IPR005516">
    <property type="entry name" value="Remorin_C"/>
</dbReference>
<comment type="similarity">
    <text evidence="1">Belongs to the remorin family.</text>
</comment>
<evidence type="ECO:0000256" key="2">
    <source>
        <dbReference type="SAM" id="Coils"/>
    </source>
</evidence>